<accession>A0A5A8CVU3</accession>
<evidence type="ECO:0000259" key="1">
    <source>
        <dbReference type="PROSITE" id="PS51186"/>
    </source>
</evidence>
<sequence>MAAAAQVSNASEVATSPKAAVAADGPSTADFVLRPVAPCDREACAEIAAVTYGGRDYLVTAIETWMADTAKNTALCLAHPETNRLAAIENLTRIDDGETGWVEGLRTHPDWRGRGLASRLHKELVAVAVAESEDPAKPLRRLRYTTRADNLVSLRLAEAAGMSVVDSWGFAFQPLDERLCDKLDSARSPGSGGPELLHELTMEEAVAHCEGPTGDRLSTSKFVTIDWKVLQTVGRARRVLQGLRDSHGTVFAGGDGAFSLGQKRPDATTTSWFVTVYAAEDADAALRHIAWHVARAAENGATAVVLFYNEALIRELGPEGRGVFVADVFSGAPKAVMVERELRATE</sequence>
<dbReference type="Proteomes" id="UP000323011">
    <property type="component" value="Unassembled WGS sequence"/>
</dbReference>
<comment type="caution">
    <text evidence="2">The sequence shown here is derived from an EMBL/GenBank/DDBJ whole genome shotgun (WGS) entry which is preliminary data.</text>
</comment>
<proteinExistence type="predicted"/>
<gene>
    <name evidence="2" type="ORF">FNF29_01390</name>
</gene>
<name>A0A5A8CVU3_CAFRO</name>
<keyword evidence="3" id="KW-1185">Reference proteome</keyword>
<dbReference type="GO" id="GO:0016747">
    <property type="term" value="F:acyltransferase activity, transferring groups other than amino-acyl groups"/>
    <property type="evidence" value="ECO:0007669"/>
    <property type="project" value="InterPro"/>
</dbReference>
<dbReference type="AlphaFoldDB" id="A0A5A8CVU3"/>
<reference evidence="2 3" key="1">
    <citation type="submission" date="2019-07" db="EMBL/GenBank/DDBJ databases">
        <title>Genomes of Cafeteria roenbergensis.</title>
        <authorList>
            <person name="Fischer M.G."/>
            <person name="Hackl T."/>
            <person name="Roman M."/>
        </authorList>
    </citation>
    <scope>NUCLEOTIDE SEQUENCE [LARGE SCALE GENOMIC DNA]</scope>
    <source>
        <strain evidence="2 3">BVI</strain>
    </source>
</reference>
<dbReference type="InterPro" id="IPR000182">
    <property type="entry name" value="GNAT_dom"/>
</dbReference>
<dbReference type="PANTHER" id="PTHR47403">
    <property type="entry name" value="LOC100145250 PROTEIN"/>
    <property type="match status" value="1"/>
</dbReference>
<organism evidence="2 3">
    <name type="scientific">Cafeteria roenbergensis</name>
    <name type="common">Marine flagellate</name>
    <dbReference type="NCBI Taxonomy" id="33653"/>
    <lineage>
        <taxon>Eukaryota</taxon>
        <taxon>Sar</taxon>
        <taxon>Stramenopiles</taxon>
        <taxon>Bigyra</taxon>
        <taxon>Opalozoa</taxon>
        <taxon>Bicosoecida</taxon>
        <taxon>Cafeteriaceae</taxon>
        <taxon>Cafeteria</taxon>
    </lineage>
</organism>
<dbReference type="PANTHER" id="PTHR47403:SF6">
    <property type="entry name" value="N-ACETYLTRANSFERASE DOMAIN-CONTAINING PROTEIN"/>
    <property type="match status" value="1"/>
</dbReference>
<dbReference type="InterPro" id="IPR016181">
    <property type="entry name" value="Acyl_CoA_acyltransferase"/>
</dbReference>
<feature type="domain" description="N-acetyltransferase" evidence="1">
    <location>
        <begin position="31"/>
        <end position="203"/>
    </location>
</feature>
<dbReference type="CDD" id="cd04301">
    <property type="entry name" value="NAT_SF"/>
    <property type="match status" value="1"/>
</dbReference>
<dbReference type="Pfam" id="PF00583">
    <property type="entry name" value="Acetyltransf_1"/>
    <property type="match status" value="1"/>
</dbReference>
<dbReference type="SUPFAM" id="SSF55729">
    <property type="entry name" value="Acyl-CoA N-acyltransferases (Nat)"/>
    <property type="match status" value="1"/>
</dbReference>
<dbReference type="Gene3D" id="3.40.630.30">
    <property type="match status" value="1"/>
</dbReference>
<evidence type="ECO:0000313" key="3">
    <source>
        <dbReference type="Proteomes" id="UP000323011"/>
    </source>
</evidence>
<evidence type="ECO:0000313" key="2">
    <source>
        <dbReference type="EMBL" id="KAA0155971.1"/>
    </source>
</evidence>
<protein>
    <recommendedName>
        <fullName evidence="1">N-acetyltransferase domain-containing protein</fullName>
    </recommendedName>
</protein>
<dbReference type="EMBL" id="VLTN01000005">
    <property type="protein sequence ID" value="KAA0155971.1"/>
    <property type="molecule type" value="Genomic_DNA"/>
</dbReference>
<dbReference type="PROSITE" id="PS51186">
    <property type="entry name" value="GNAT"/>
    <property type="match status" value="1"/>
</dbReference>